<dbReference type="EMBL" id="GBRH01160804">
    <property type="protein sequence ID" value="JAE37092.1"/>
    <property type="molecule type" value="Transcribed_RNA"/>
</dbReference>
<proteinExistence type="predicted"/>
<reference evidence="1" key="1">
    <citation type="submission" date="2014-09" db="EMBL/GenBank/DDBJ databases">
        <authorList>
            <person name="Magalhaes I.L.F."/>
            <person name="Oliveira U."/>
            <person name="Santos F.R."/>
            <person name="Vidigal T.H.D.A."/>
            <person name="Brescovit A.D."/>
            <person name="Santos A.J."/>
        </authorList>
    </citation>
    <scope>NUCLEOTIDE SEQUENCE</scope>
    <source>
        <tissue evidence="1">Shoot tissue taken approximately 20 cm above the soil surface</tissue>
    </source>
</reference>
<organism evidence="1">
    <name type="scientific">Arundo donax</name>
    <name type="common">Giant reed</name>
    <name type="synonym">Donax arundinaceus</name>
    <dbReference type="NCBI Taxonomy" id="35708"/>
    <lineage>
        <taxon>Eukaryota</taxon>
        <taxon>Viridiplantae</taxon>
        <taxon>Streptophyta</taxon>
        <taxon>Embryophyta</taxon>
        <taxon>Tracheophyta</taxon>
        <taxon>Spermatophyta</taxon>
        <taxon>Magnoliopsida</taxon>
        <taxon>Liliopsida</taxon>
        <taxon>Poales</taxon>
        <taxon>Poaceae</taxon>
        <taxon>PACMAD clade</taxon>
        <taxon>Arundinoideae</taxon>
        <taxon>Arundineae</taxon>
        <taxon>Arundo</taxon>
    </lineage>
</organism>
<protein>
    <submittedName>
        <fullName evidence="1">Uncharacterized protein</fullName>
    </submittedName>
</protein>
<sequence>MISGNHICIYLGPEVRAVTLELTLLFVAHKNCKCCQSSYQL</sequence>
<accession>A0A0A9HK38</accession>
<dbReference type="AlphaFoldDB" id="A0A0A9HK38"/>
<reference evidence="1" key="2">
    <citation type="journal article" date="2015" name="Data Brief">
        <title>Shoot transcriptome of the giant reed, Arundo donax.</title>
        <authorList>
            <person name="Barrero R.A."/>
            <person name="Guerrero F.D."/>
            <person name="Moolhuijzen P."/>
            <person name="Goolsby J.A."/>
            <person name="Tidwell J."/>
            <person name="Bellgard S.E."/>
            <person name="Bellgard M.I."/>
        </authorList>
    </citation>
    <scope>NUCLEOTIDE SEQUENCE</scope>
    <source>
        <tissue evidence="1">Shoot tissue taken approximately 20 cm above the soil surface</tissue>
    </source>
</reference>
<name>A0A0A9HK38_ARUDO</name>
<evidence type="ECO:0000313" key="1">
    <source>
        <dbReference type="EMBL" id="JAE37092.1"/>
    </source>
</evidence>